<evidence type="ECO:0000313" key="4">
    <source>
        <dbReference type="EMBL" id="KRN32442.1"/>
    </source>
</evidence>
<dbReference type="OrthoDB" id="9770610at2"/>
<dbReference type="eggNOG" id="ENOG50330U4">
    <property type="taxonomic scope" value="Bacteria"/>
</dbReference>
<evidence type="ECO:0000259" key="3">
    <source>
        <dbReference type="Pfam" id="PF13731"/>
    </source>
</evidence>
<feature type="signal peptide" evidence="2">
    <location>
        <begin position="1"/>
        <end position="23"/>
    </location>
</feature>
<dbReference type="EMBL" id="JQAX01000002">
    <property type="protein sequence ID" value="KRN32442.1"/>
    <property type="molecule type" value="Genomic_DNA"/>
</dbReference>
<proteinExistence type="predicted"/>
<gene>
    <name evidence="4" type="ORF">IV68_GL000795</name>
</gene>
<dbReference type="RefSeq" id="WP_022791410.1">
    <property type="nucleotide sequence ID" value="NZ_ATUU01000002.1"/>
</dbReference>
<sequence>MKLSKVVAAALISSGFLITSASAATYTTDGLGGTTDGKVAFTAPTTNNDKPSIPGTGNDENPDTPTDNPGTSSDALLKLVYASDLDFNTHDISSANQTYDAKTITSAQGSQVAPYVQVSDARGTGSGWNLAVKQDKEFTNDTSDVLKGAYVKFAAPTLQDLNSVAPTGVTGNAVTLVAGGAAQTIMNATSGNGRGVTYGIFGTVADGTANGAQLVVPGGSALAGVYNTTLTWTLGSTPA</sequence>
<feature type="region of interest" description="Disordered" evidence="1">
    <location>
        <begin position="39"/>
        <end position="73"/>
    </location>
</feature>
<protein>
    <recommendedName>
        <fullName evidence="3">WxL domain-containing protein</fullName>
    </recommendedName>
</protein>
<dbReference type="AlphaFoldDB" id="A0A0R2G5E6"/>
<accession>A0A0R2G5E6</accession>
<feature type="chain" id="PRO_5006417228" description="WxL domain-containing protein" evidence="2">
    <location>
        <begin position="24"/>
        <end position="239"/>
    </location>
</feature>
<dbReference type="Pfam" id="PF13731">
    <property type="entry name" value="WxL"/>
    <property type="match status" value="1"/>
</dbReference>
<dbReference type="Proteomes" id="UP000051296">
    <property type="component" value="Unassembled WGS sequence"/>
</dbReference>
<reference evidence="4 5" key="1">
    <citation type="journal article" date="2015" name="Genome Announc.">
        <title>Expanding the biotechnology potential of lactobacilli through comparative genomics of 213 strains and associated genera.</title>
        <authorList>
            <person name="Sun Z."/>
            <person name="Harris H.M."/>
            <person name="McCann A."/>
            <person name="Guo C."/>
            <person name="Argimon S."/>
            <person name="Zhang W."/>
            <person name="Yang X."/>
            <person name="Jeffery I.B."/>
            <person name="Cooney J.C."/>
            <person name="Kagawa T.F."/>
            <person name="Liu W."/>
            <person name="Song Y."/>
            <person name="Salvetti E."/>
            <person name="Wrobel A."/>
            <person name="Rasinkangas P."/>
            <person name="Parkhill J."/>
            <person name="Rea M.C."/>
            <person name="O'Sullivan O."/>
            <person name="Ritari J."/>
            <person name="Douillard F.P."/>
            <person name="Paul Ross R."/>
            <person name="Yang R."/>
            <person name="Briner A.E."/>
            <person name="Felis G.E."/>
            <person name="de Vos W.M."/>
            <person name="Barrangou R."/>
            <person name="Klaenhammer T.R."/>
            <person name="Caufield P.W."/>
            <person name="Cui Y."/>
            <person name="Zhang H."/>
            <person name="O'Toole P.W."/>
        </authorList>
    </citation>
    <scope>NUCLEOTIDE SEQUENCE [LARGE SCALE GENOMIC DNA]</scope>
    <source>
        <strain evidence="4 5">DSM 20190</strain>
    </source>
</reference>
<feature type="domain" description="WxL" evidence="3">
    <location>
        <begin position="33"/>
        <end position="238"/>
    </location>
</feature>
<organism evidence="4 5">
    <name type="scientific">Weissella halotolerans DSM 20190</name>
    <dbReference type="NCBI Taxonomy" id="1123500"/>
    <lineage>
        <taxon>Bacteria</taxon>
        <taxon>Bacillati</taxon>
        <taxon>Bacillota</taxon>
        <taxon>Bacilli</taxon>
        <taxon>Lactobacillales</taxon>
        <taxon>Lactobacillaceae</taxon>
        <taxon>Weissella</taxon>
    </lineage>
</organism>
<name>A0A0R2G5E6_9LACO</name>
<dbReference type="InParanoid" id="A0A0R2G5E6"/>
<evidence type="ECO:0000256" key="1">
    <source>
        <dbReference type="SAM" id="MobiDB-lite"/>
    </source>
</evidence>
<keyword evidence="2" id="KW-0732">Signal</keyword>
<keyword evidence="5" id="KW-1185">Reference proteome</keyword>
<evidence type="ECO:0000313" key="5">
    <source>
        <dbReference type="Proteomes" id="UP000051296"/>
    </source>
</evidence>
<evidence type="ECO:0000256" key="2">
    <source>
        <dbReference type="SAM" id="SignalP"/>
    </source>
</evidence>
<feature type="compositionally biased region" description="Polar residues" evidence="1">
    <location>
        <begin position="63"/>
        <end position="73"/>
    </location>
</feature>
<dbReference type="InterPro" id="IPR027994">
    <property type="entry name" value="WxL_dom"/>
</dbReference>
<comment type="caution">
    <text evidence="4">The sequence shown here is derived from an EMBL/GenBank/DDBJ whole genome shotgun (WGS) entry which is preliminary data.</text>
</comment>
<dbReference type="PATRIC" id="fig|1123500.6.peg.802"/>
<dbReference type="STRING" id="1123500.GCA_000420365_00628"/>